<dbReference type="GeneID" id="14444808"/>
<sequence length="171" mass="19810">MTSKNLSFRDYIPQMKIWAERYGFSITKPCGNIHTHDRIPEDAKELWLELMEAIGYPEHVYYKEATGTNTWLDIKLVPFHDPNGKPIPEGESALFSSWAGREYIKQAIDFYNENAHSLQLRNIVHAARKFLSGDLSPDERRSYLELHDAPGKRCSESEVSEPLNPHEAFRF</sequence>
<accession>K7Z9S2</accession>
<dbReference type="RefSeq" id="YP_007349139.1">
    <property type="nucleotide sequence ID" value="NC_020083.1"/>
</dbReference>
<name>K7Z9S2_9CAUD</name>
<dbReference type="EMBL" id="JX878496">
    <property type="protein sequence ID" value="AFX93628.1"/>
    <property type="molecule type" value="Genomic_DNA"/>
</dbReference>
<organism evidence="1 2">
    <name type="scientific">Serratia phage phiMAM1</name>
    <dbReference type="NCBI Taxonomy" id="1262513"/>
    <lineage>
        <taxon>Viruses</taxon>
        <taxon>Duplodnaviria</taxon>
        <taxon>Heunggongvirae</taxon>
        <taxon>Uroviricota</taxon>
        <taxon>Caudoviricetes</taxon>
        <taxon>Pantevenvirales</taxon>
        <taxon>Ackermannviridae</taxon>
        <taxon>Miltonvirus</taxon>
        <taxon>Miltonvirus MAM1</taxon>
    </lineage>
</organism>
<gene>
    <name evidence="1" type="ORF">MAM_160</name>
</gene>
<keyword evidence="2" id="KW-1185">Reference proteome</keyword>
<evidence type="ECO:0000313" key="2">
    <source>
        <dbReference type="Proteomes" id="UP000010363"/>
    </source>
</evidence>
<proteinExistence type="predicted"/>
<evidence type="ECO:0000313" key="1">
    <source>
        <dbReference type="EMBL" id="AFX93628.1"/>
    </source>
</evidence>
<protein>
    <submittedName>
        <fullName evidence="1">Uncharacterized protein</fullName>
    </submittedName>
</protein>
<dbReference type="KEGG" id="vg:14444808"/>
<dbReference type="Proteomes" id="UP000010363">
    <property type="component" value="Segment"/>
</dbReference>
<reference evidence="1 2" key="1">
    <citation type="journal article" date="2012" name="J. Virol.">
        <title>Complete Genome Sequence of Serratia plymuthica Bacteriophage MAM1.</title>
        <authorList>
            <person name="Matilla M.A."/>
            <person name="Salmond G.P."/>
        </authorList>
    </citation>
    <scope>NUCLEOTIDE SEQUENCE [LARGE SCALE GENOMIC DNA]</scope>
</reference>